<dbReference type="GO" id="GO:0016616">
    <property type="term" value="F:oxidoreductase activity, acting on the CH-OH group of donors, NAD or NADP as acceptor"/>
    <property type="evidence" value="ECO:0007669"/>
    <property type="project" value="TreeGrafter"/>
</dbReference>
<comment type="similarity">
    <text evidence="2">Belongs to the short-chain dehydrogenases/reductases (SDR) family.</text>
</comment>
<evidence type="ECO:0000256" key="1">
    <source>
        <dbReference type="ARBA" id="ARBA00005194"/>
    </source>
</evidence>
<keyword evidence="3" id="KW-0560">Oxidoreductase</keyword>
<dbReference type="InterPro" id="IPR002347">
    <property type="entry name" value="SDR_fam"/>
</dbReference>
<proteinExistence type="inferred from homology"/>
<accession>A0A815CZK6</accession>
<dbReference type="PANTHER" id="PTHR42760:SF133">
    <property type="entry name" value="3-OXOACYL-[ACYL-CARRIER-PROTEIN] REDUCTASE"/>
    <property type="match status" value="1"/>
</dbReference>
<evidence type="ECO:0000313" key="7">
    <source>
        <dbReference type="EMBL" id="CAF1518210.1"/>
    </source>
</evidence>
<dbReference type="PROSITE" id="PS00061">
    <property type="entry name" value="ADH_SHORT"/>
    <property type="match status" value="1"/>
</dbReference>
<dbReference type="EMBL" id="CAJNOJ010000749">
    <property type="protein sequence ID" value="CAF1518210.1"/>
    <property type="molecule type" value="Genomic_DNA"/>
</dbReference>
<dbReference type="PRINTS" id="PR00081">
    <property type="entry name" value="GDHRDH"/>
</dbReference>
<evidence type="ECO:0000256" key="3">
    <source>
        <dbReference type="ARBA" id="ARBA00023002"/>
    </source>
</evidence>
<dbReference type="Proteomes" id="UP000663828">
    <property type="component" value="Unassembled WGS sequence"/>
</dbReference>
<dbReference type="InterPro" id="IPR020904">
    <property type="entry name" value="Sc_DH/Rdtase_CS"/>
</dbReference>
<dbReference type="GO" id="GO:0006633">
    <property type="term" value="P:fatty acid biosynthetic process"/>
    <property type="evidence" value="ECO:0007669"/>
    <property type="project" value="TreeGrafter"/>
</dbReference>
<protein>
    <recommendedName>
        <fullName evidence="5">3-ketoacyl-[acyl-carrier-protein] reductase beta subunit</fullName>
    </recommendedName>
    <alternativeName>
        <fullName evidence="4">Quinone reductase CBR4</fullName>
    </alternativeName>
</protein>
<dbReference type="EMBL" id="CAJNOR010002412">
    <property type="protein sequence ID" value="CAF1290792.1"/>
    <property type="molecule type" value="Genomic_DNA"/>
</dbReference>
<dbReference type="OrthoDB" id="47007at2759"/>
<comment type="pathway">
    <text evidence="1">Lipid metabolism; fatty acid biosynthesis.</text>
</comment>
<dbReference type="PRINTS" id="PR00080">
    <property type="entry name" value="SDRFAMILY"/>
</dbReference>
<evidence type="ECO:0000256" key="2">
    <source>
        <dbReference type="ARBA" id="ARBA00006484"/>
    </source>
</evidence>
<dbReference type="FunFam" id="3.40.50.720:FF:000084">
    <property type="entry name" value="Short-chain dehydrogenase reductase"/>
    <property type="match status" value="1"/>
</dbReference>
<evidence type="ECO:0000313" key="6">
    <source>
        <dbReference type="EMBL" id="CAF1290792.1"/>
    </source>
</evidence>
<sequence length="250" mass="27044">MGKLDRKVAYITGGAEGIGFATAQQFVSEGAYVFITDINQEKLDLAVERIGKQSITAIKADVSKLDEHRHVHNVIKKEKGKLDIIFANAGIAGTMPLGSITEQYFDEMFNVNVKGVLFTVQEVLPLLNDGASIILNASIATIKGPPASSIYSATKAALRSFARSWAVDLKSRQIRVNTISPGPIDTAMLWNMYDTEEKSKAFAERITTATVLGRVGQADEVARTVLFLASNDSSYITGIELFVDGGIAQI</sequence>
<dbReference type="Proteomes" id="UP000663852">
    <property type="component" value="Unassembled WGS sequence"/>
</dbReference>
<dbReference type="AlphaFoldDB" id="A0A815CZK6"/>
<evidence type="ECO:0000313" key="8">
    <source>
        <dbReference type="Proteomes" id="UP000663828"/>
    </source>
</evidence>
<evidence type="ECO:0000256" key="5">
    <source>
        <dbReference type="ARBA" id="ARBA00041707"/>
    </source>
</evidence>
<keyword evidence="8" id="KW-1185">Reference proteome</keyword>
<dbReference type="CDD" id="cd05233">
    <property type="entry name" value="SDR_c"/>
    <property type="match status" value="1"/>
</dbReference>
<evidence type="ECO:0000256" key="4">
    <source>
        <dbReference type="ARBA" id="ARBA00041580"/>
    </source>
</evidence>
<organism evidence="6 8">
    <name type="scientific">Adineta ricciae</name>
    <name type="common">Rotifer</name>
    <dbReference type="NCBI Taxonomy" id="249248"/>
    <lineage>
        <taxon>Eukaryota</taxon>
        <taxon>Metazoa</taxon>
        <taxon>Spiralia</taxon>
        <taxon>Gnathifera</taxon>
        <taxon>Rotifera</taxon>
        <taxon>Eurotatoria</taxon>
        <taxon>Bdelloidea</taxon>
        <taxon>Adinetida</taxon>
        <taxon>Adinetidae</taxon>
        <taxon>Adineta</taxon>
    </lineage>
</organism>
<name>A0A815CZK6_ADIRI</name>
<dbReference type="Gene3D" id="3.40.50.720">
    <property type="entry name" value="NAD(P)-binding Rossmann-like Domain"/>
    <property type="match status" value="1"/>
</dbReference>
<dbReference type="Pfam" id="PF13561">
    <property type="entry name" value="adh_short_C2"/>
    <property type="match status" value="1"/>
</dbReference>
<dbReference type="GO" id="GO:0048038">
    <property type="term" value="F:quinone binding"/>
    <property type="evidence" value="ECO:0007669"/>
    <property type="project" value="TreeGrafter"/>
</dbReference>
<dbReference type="PANTHER" id="PTHR42760">
    <property type="entry name" value="SHORT-CHAIN DEHYDROGENASES/REDUCTASES FAMILY MEMBER"/>
    <property type="match status" value="1"/>
</dbReference>
<reference evidence="6" key="1">
    <citation type="submission" date="2021-02" db="EMBL/GenBank/DDBJ databases">
        <authorList>
            <person name="Nowell W R."/>
        </authorList>
    </citation>
    <scope>NUCLEOTIDE SEQUENCE</scope>
</reference>
<dbReference type="InterPro" id="IPR036291">
    <property type="entry name" value="NAD(P)-bd_dom_sf"/>
</dbReference>
<dbReference type="SUPFAM" id="SSF51735">
    <property type="entry name" value="NAD(P)-binding Rossmann-fold domains"/>
    <property type="match status" value="1"/>
</dbReference>
<comment type="caution">
    <text evidence="6">The sequence shown here is derived from an EMBL/GenBank/DDBJ whole genome shotgun (WGS) entry which is preliminary data.</text>
</comment>
<gene>
    <name evidence="7" type="ORF">EDS130_LOCUS43694</name>
    <name evidence="6" type="ORF">XAT740_LOCUS28328</name>
</gene>